<sequence>VDKLTPHPRKVGGLLRHLAGMTEESYHRAIRSNLYGLAGSAPTPDPPPKGFREPPTPPGSLRPQAWER</sequence>
<dbReference type="EMBL" id="UINC01013197">
    <property type="protein sequence ID" value="SVA57187.1"/>
    <property type="molecule type" value="Genomic_DNA"/>
</dbReference>
<proteinExistence type="predicted"/>
<gene>
    <name evidence="2" type="ORF">METZ01_LOCUS110041</name>
</gene>
<evidence type="ECO:0000313" key="2">
    <source>
        <dbReference type="EMBL" id="SVA57187.1"/>
    </source>
</evidence>
<name>A0A381WZ42_9ZZZZ</name>
<organism evidence="2">
    <name type="scientific">marine metagenome</name>
    <dbReference type="NCBI Taxonomy" id="408172"/>
    <lineage>
        <taxon>unclassified sequences</taxon>
        <taxon>metagenomes</taxon>
        <taxon>ecological metagenomes</taxon>
    </lineage>
</organism>
<feature type="compositionally biased region" description="Pro residues" evidence="1">
    <location>
        <begin position="43"/>
        <end position="60"/>
    </location>
</feature>
<feature type="non-terminal residue" evidence="2">
    <location>
        <position position="1"/>
    </location>
</feature>
<dbReference type="AlphaFoldDB" id="A0A381WZ42"/>
<accession>A0A381WZ42</accession>
<feature type="region of interest" description="Disordered" evidence="1">
    <location>
        <begin position="36"/>
        <end position="68"/>
    </location>
</feature>
<protein>
    <submittedName>
        <fullName evidence="2">Uncharacterized protein</fullName>
    </submittedName>
</protein>
<reference evidence="2" key="1">
    <citation type="submission" date="2018-05" db="EMBL/GenBank/DDBJ databases">
        <authorList>
            <person name="Lanie J.A."/>
            <person name="Ng W.-L."/>
            <person name="Kazmierczak K.M."/>
            <person name="Andrzejewski T.M."/>
            <person name="Davidsen T.M."/>
            <person name="Wayne K.J."/>
            <person name="Tettelin H."/>
            <person name="Glass J.I."/>
            <person name="Rusch D."/>
            <person name="Podicherti R."/>
            <person name="Tsui H.-C.T."/>
            <person name="Winkler M.E."/>
        </authorList>
    </citation>
    <scope>NUCLEOTIDE SEQUENCE</scope>
</reference>
<evidence type="ECO:0000256" key="1">
    <source>
        <dbReference type="SAM" id="MobiDB-lite"/>
    </source>
</evidence>